<name>A0ABN3B7T9_9MICO</name>
<feature type="compositionally biased region" description="Acidic residues" evidence="1">
    <location>
        <begin position="314"/>
        <end position="324"/>
    </location>
</feature>
<dbReference type="EMBL" id="BAAAOP010000012">
    <property type="protein sequence ID" value="GAA2189954.1"/>
    <property type="molecule type" value="Genomic_DNA"/>
</dbReference>
<keyword evidence="2" id="KW-0812">Transmembrane</keyword>
<evidence type="ECO:0000256" key="2">
    <source>
        <dbReference type="SAM" id="Phobius"/>
    </source>
</evidence>
<sequence length="324" mass="34650">MANETSPRPTKNERRAQARVEAAAAREQEKKREKRNRLFLQGGIAVGVIAVLAIIALVLTQSIKPAGPGPENMASGGAVFGKDLKVVTGPALQPGDERVAPEANFDELPVEVTVYSDYMCPFCGQFEQQYGTMLENYVGAGDVELTVYPLNFLDNASLGSKYSTRAANLFACVVDQQPDHAFKLNNALLSAEVQPAESTTGLTDAQLIEQAEAAGAEATTELRQCVKDRTFASFISANYKQVSEVGMQGLAKGAQLLGADGVTPQNADEPQRLVSTPTVIVNGQQWSQSRDGDLESYLLKVKGELEQNGSSDDASADDESADSE</sequence>
<feature type="domain" description="Thioredoxin-like fold" evidence="3">
    <location>
        <begin position="109"/>
        <end position="248"/>
    </location>
</feature>
<reference evidence="4 5" key="1">
    <citation type="journal article" date="2019" name="Int. J. Syst. Evol. Microbiol.">
        <title>The Global Catalogue of Microorganisms (GCM) 10K type strain sequencing project: providing services to taxonomists for standard genome sequencing and annotation.</title>
        <authorList>
            <consortium name="The Broad Institute Genomics Platform"/>
            <consortium name="The Broad Institute Genome Sequencing Center for Infectious Disease"/>
            <person name="Wu L."/>
            <person name="Ma J."/>
        </authorList>
    </citation>
    <scope>NUCLEOTIDE SEQUENCE [LARGE SCALE GENOMIC DNA]</scope>
    <source>
        <strain evidence="4 5">JCM 14919</strain>
    </source>
</reference>
<dbReference type="InterPro" id="IPR012336">
    <property type="entry name" value="Thioredoxin-like_fold"/>
</dbReference>
<evidence type="ECO:0000313" key="5">
    <source>
        <dbReference type="Proteomes" id="UP001501084"/>
    </source>
</evidence>
<feature type="compositionally biased region" description="Basic and acidic residues" evidence="1">
    <location>
        <begin position="10"/>
        <end position="31"/>
    </location>
</feature>
<accession>A0ABN3B7T9</accession>
<organism evidence="4 5">
    <name type="scientific">Leucobacter alluvii</name>
    <dbReference type="NCBI Taxonomy" id="340321"/>
    <lineage>
        <taxon>Bacteria</taxon>
        <taxon>Bacillati</taxon>
        <taxon>Actinomycetota</taxon>
        <taxon>Actinomycetes</taxon>
        <taxon>Micrococcales</taxon>
        <taxon>Microbacteriaceae</taxon>
        <taxon>Leucobacter</taxon>
    </lineage>
</organism>
<dbReference type="CDD" id="cd02972">
    <property type="entry name" value="DsbA_family"/>
    <property type="match status" value="1"/>
</dbReference>
<comment type="caution">
    <text evidence="4">The sequence shown here is derived from an EMBL/GenBank/DDBJ whole genome shotgun (WGS) entry which is preliminary data.</text>
</comment>
<keyword evidence="2" id="KW-0472">Membrane</keyword>
<dbReference type="SUPFAM" id="SSF52833">
    <property type="entry name" value="Thioredoxin-like"/>
    <property type="match status" value="1"/>
</dbReference>
<keyword evidence="5" id="KW-1185">Reference proteome</keyword>
<feature type="region of interest" description="Disordered" evidence="1">
    <location>
        <begin position="1"/>
        <end position="32"/>
    </location>
</feature>
<evidence type="ECO:0000259" key="3">
    <source>
        <dbReference type="Pfam" id="PF13462"/>
    </source>
</evidence>
<evidence type="ECO:0000313" key="4">
    <source>
        <dbReference type="EMBL" id="GAA2189954.1"/>
    </source>
</evidence>
<feature type="region of interest" description="Disordered" evidence="1">
    <location>
        <begin position="302"/>
        <end position="324"/>
    </location>
</feature>
<gene>
    <name evidence="4" type="ORF">GCM10009786_25240</name>
</gene>
<protein>
    <submittedName>
        <fullName evidence="4">Thioredoxin domain-containing protein</fullName>
    </submittedName>
</protein>
<dbReference type="Proteomes" id="UP001501084">
    <property type="component" value="Unassembled WGS sequence"/>
</dbReference>
<keyword evidence="2" id="KW-1133">Transmembrane helix</keyword>
<dbReference type="Gene3D" id="3.40.30.10">
    <property type="entry name" value="Glutaredoxin"/>
    <property type="match status" value="1"/>
</dbReference>
<dbReference type="RefSeq" id="WP_346058505.1">
    <property type="nucleotide sequence ID" value="NZ_BAAAOP010000012.1"/>
</dbReference>
<proteinExistence type="predicted"/>
<feature type="transmembrane region" description="Helical" evidence="2">
    <location>
        <begin position="38"/>
        <end position="59"/>
    </location>
</feature>
<evidence type="ECO:0000256" key="1">
    <source>
        <dbReference type="SAM" id="MobiDB-lite"/>
    </source>
</evidence>
<dbReference type="Pfam" id="PF13462">
    <property type="entry name" value="Thioredoxin_4"/>
    <property type="match status" value="1"/>
</dbReference>
<dbReference type="InterPro" id="IPR036249">
    <property type="entry name" value="Thioredoxin-like_sf"/>
</dbReference>